<proteinExistence type="predicted"/>
<keyword evidence="2" id="KW-1133">Transmembrane helix</keyword>
<feature type="compositionally biased region" description="Basic and acidic residues" evidence="1">
    <location>
        <begin position="60"/>
        <end position="69"/>
    </location>
</feature>
<keyword evidence="5" id="KW-1185">Reference proteome</keyword>
<reference evidence="4 5" key="1">
    <citation type="submission" date="2015-03" db="EMBL/GenBank/DDBJ databases">
        <title>Genome assembly of Sandaracinus amylolyticus DSM 53668.</title>
        <authorList>
            <person name="Sharma G."/>
            <person name="Subramanian S."/>
        </authorList>
    </citation>
    <scope>NUCLEOTIDE SEQUENCE [LARGE SCALE GENOMIC DNA]</scope>
    <source>
        <strain evidence="4 5">DSM 53668</strain>
    </source>
</reference>
<sequence>MKRAAVGAALGHFLAVGSAAALTTMSRDQPARALAIFAFLVGWALVAKAESRVGVHPRAPRRDRSKEALRCPNGRYH</sequence>
<evidence type="ECO:0000256" key="2">
    <source>
        <dbReference type="SAM" id="Phobius"/>
    </source>
</evidence>
<accession>A0A0F6W1C5</accession>
<dbReference type="AlphaFoldDB" id="A0A0F6W1C5"/>
<feature type="region of interest" description="Disordered" evidence="1">
    <location>
        <begin position="54"/>
        <end position="77"/>
    </location>
</feature>
<keyword evidence="2" id="KW-0812">Transmembrane</keyword>
<dbReference type="STRING" id="927083.DB32_002130"/>
<evidence type="ECO:0008006" key="6">
    <source>
        <dbReference type="Google" id="ProtNLM"/>
    </source>
</evidence>
<evidence type="ECO:0000256" key="3">
    <source>
        <dbReference type="SAM" id="SignalP"/>
    </source>
</evidence>
<dbReference type="EMBL" id="CP011125">
    <property type="protein sequence ID" value="AKF04981.1"/>
    <property type="molecule type" value="Genomic_DNA"/>
</dbReference>
<keyword evidence="2" id="KW-0472">Membrane</keyword>
<feature type="signal peptide" evidence="3">
    <location>
        <begin position="1"/>
        <end position="21"/>
    </location>
</feature>
<dbReference type="Proteomes" id="UP000034883">
    <property type="component" value="Chromosome"/>
</dbReference>
<feature type="transmembrane region" description="Helical" evidence="2">
    <location>
        <begin position="31"/>
        <end position="49"/>
    </location>
</feature>
<name>A0A0F6W1C5_9BACT</name>
<protein>
    <recommendedName>
        <fullName evidence="6">GDT1 family protein</fullName>
    </recommendedName>
</protein>
<evidence type="ECO:0000256" key="1">
    <source>
        <dbReference type="SAM" id="MobiDB-lite"/>
    </source>
</evidence>
<feature type="chain" id="PRO_5002511102" description="GDT1 family protein" evidence="3">
    <location>
        <begin position="22"/>
        <end position="77"/>
    </location>
</feature>
<evidence type="ECO:0000313" key="5">
    <source>
        <dbReference type="Proteomes" id="UP000034883"/>
    </source>
</evidence>
<gene>
    <name evidence="4" type="ORF">DB32_002130</name>
</gene>
<dbReference type="KEGG" id="samy:DB32_002130"/>
<organism evidence="4 5">
    <name type="scientific">Sandaracinus amylolyticus</name>
    <dbReference type="NCBI Taxonomy" id="927083"/>
    <lineage>
        <taxon>Bacteria</taxon>
        <taxon>Pseudomonadati</taxon>
        <taxon>Myxococcota</taxon>
        <taxon>Polyangia</taxon>
        <taxon>Polyangiales</taxon>
        <taxon>Sandaracinaceae</taxon>
        <taxon>Sandaracinus</taxon>
    </lineage>
</organism>
<keyword evidence="3" id="KW-0732">Signal</keyword>
<evidence type="ECO:0000313" key="4">
    <source>
        <dbReference type="EMBL" id="AKF04981.1"/>
    </source>
</evidence>